<dbReference type="PANTHER" id="PTHR34883">
    <property type="entry name" value="SERINE-RICH PROTEIN, PUTATIVE-RELATED-RELATED"/>
    <property type="match status" value="1"/>
</dbReference>
<dbReference type="Proteomes" id="UP000799536">
    <property type="component" value="Unassembled WGS sequence"/>
</dbReference>
<gene>
    <name evidence="6" type="ORF">GQ43DRAFT_284024</name>
</gene>
<evidence type="ECO:0000313" key="6">
    <source>
        <dbReference type="EMBL" id="KAF2195992.1"/>
    </source>
</evidence>
<reference evidence="6" key="1">
    <citation type="journal article" date="2020" name="Stud. Mycol.">
        <title>101 Dothideomycetes genomes: a test case for predicting lifestyles and emergence of pathogens.</title>
        <authorList>
            <person name="Haridas S."/>
            <person name="Albert R."/>
            <person name="Binder M."/>
            <person name="Bloem J."/>
            <person name="Labutti K."/>
            <person name="Salamov A."/>
            <person name="Andreopoulos B."/>
            <person name="Baker S."/>
            <person name="Barry K."/>
            <person name="Bills G."/>
            <person name="Bluhm B."/>
            <person name="Cannon C."/>
            <person name="Castanera R."/>
            <person name="Culley D."/>
            <person name="Daum C."/>
            <person name="Ezra D."/>
            <person name="Gonzalez J."/>
            <person name="Henrissat B."/>
            <person name="Kuo A."/>
            <person name="Liang C."/>
            <person name="Lipzen A."/>
            <person name="Lutzoni F."/>
            <person name="Magnuson J."/>
            <person name="Mondo S."/>
            <person name="Nolan M."/>
            <person name="Ohm R."/>
            <person name="Pangilinan J."/>
            <person name="Park H.-J."/>
            <person name="Ramirez L."/>
            <person name="Alfaro M."/>
            <person name="Sun H."/>
            <person name="Tritt A."/>
            <person name="Yoshinaga Y."/>
            <person name="Zwiers L.-H."/>
            <person name="Turgeon B."/>
            <person name="Goodwin S."/>
            <person name="Spatafora J."/>
            <person name="Crous P."/>
            <person name="Grigoriev I."/>
        </authorList>
    </citation>
    <scope>NUCLEOTIDE SEQUENCE</scope>
    <source>
        <strain evidence="6">ATCC 74209</strain>
    </source>
</reference>
<dbReference type="OrthoDB" id="2331100at2759"/>
<dbReference type="AlphaFoldDB" id="A0A9P4JAK5"/>
<evidence type="ECO:0000259" key="5">
    <source>
        <dbReference type="Pfam" id="PF00127"/>
    </source>
</evidence>
<evidence type="ECO:0000256" key="4">
    <source>
        <dbReference type="SAM" id="SignalP"/>
    </source>
</evidence>
<feature type="region of interest" description="Disordered" evidence="3">
    <location>
        <begin position="144"/>
        <end position="187"/>
    </location>
</feature>
<dbReference type="InterPro" id="IPR052953">
    <property type="entry name" value="Ser-rich/MCO-related"/>
</dbReference>
<dbReference type="GO" id="GO:0005507">
    <property type="term" value="F:copper ion binding"/>
    <property type="evidence" value="ECO:0007669"/>
    <property type="project" value="InterPro"/>
</dbReference>
<organism evidence="6 7">
    <name type="scientific">Delitschia confertaspora ATCC 74209</name>
    <dbReference type="NCBI Taxonomy" id="1513339"/>
    <lineage>
        <taxon>Eukaryota</taxon>
        <taxon>Fungi</taxon>
        <taxon>Dikarya</taxon>
        <taxon>Ascomycota</taxon>
        <taxon>Pezizomycotina</taxon>
        <taxon>Dothideomycetes</taxon>
        <taxon>Pleosporomycetidae</taxon>
        <taxon>Pleosporales</taxon>
        <taxon>Delitschiaceae</taxon>
        <taxon>Delitschia</taxon>
    </lineage>
</organism>
<dbReference type="PANTHER" id="PTHR34883:SF17">
    <property type="entry name" value="CUPREDOXIN"/>
    <property type="match status" value="1"/>
</dbReference>
<dbReference type="InterPro" id="IPR008972">
    <property type="entry name" value="Cupredoxin"/>
</dbReference>
<dbReference type="Pfam" id="PF00127">
    <property type="entry name" value="Copper-bind"/>
    <property type="match status" value="1"/>
</dbReference>
<evidence type="ECO:0000256" key="3">
    <source>
        <dbReference type="SAM" id="MobiDB-lite"/>
    </source>
</evidence>
<dbReference type="EMBL" id="ML994533">
    <property type="protein sequence ID" value="KAF2195992.1"/>
    <property type="molecule type" value="Genomic_DNA"/>
</dbReference>
<feature type="compositionally biased region" description="Low complexity" evidence="3">
    <location>
        <begin position="160"/>
        <end position="187"/>
    </location>
</feature>
<feature type="signal peptide" evidence="4">
    <location>
        <begin position="1"/>
        <end position="18"/>
    </location>
</feature>
<keyword evidence="1" id="KW-0479">Metal-binding</keyword>
<name>A0A9P4JAK5_9PLEO</name>
<proteinExistence type="predicted"/>
<sequence>MQFSTIFTSSALMGLALAADHTVKVGTADSKLVFEPSNVQAAEGDTVTFHFWPKNHSVAQATFAKPCEPMENGFWSGYIPTTSGVASDAFVYKVTNASKPIWFYCTQGKHCQNGMVGAINAPATGNTIEKFAAAAKAAANNVEPTSKAPVSGEIQSNNNSSSDASPTPSSSGSASSTASTTPGAATPEQTGAASALAVGKGLIFTGAFALLGYLL</sequence>
<dbReference type="CDD" id="cd00920">
    <property type="entry name" value="Cupredoxin"/>
    <property type="match status" value="1"/>
</dbReference>
<evidence type="ECO:0000313" key="7">
    <source>
        <dbReference type="Proteomes" id="UP000799536"/>
    </source>
</evidence>
<dbReference type="GO" id="GO:0009055">
    <property type="term" value="F:electron transfer activity"/>
    <property type="evidence" value="ECO:0007669"/>
    <property type="project" value="InterPro"/>
</dbReference>
<feature type="domain" description="Blue (type 1) copper" evidence="5">
    <location>
        <begin position="22"/>
        <end position="119"/>
    </location>
</feature>
<evidence type="ECO:0000256" key="2">
    <source>
        <dbReference type="ARBA" id="ARBA00023008"/>
    </source>
</evidence>
<keyword evidence="4" id="KW-0732">Signal</keyword>
<accession>A0A9P4JAK5</accession>
<keyword evidence="7" id="KW-1185">Reference proteome</keyword>
<dbReference type="SUPFAM" id="SSF49503">
    <property type="entry name" value="Cupredoxins"/>
    <property type="match status" value="1"/>
</dbReference>
<protein>
    <submittedName>
        <fullName evidence="6">Cupredoxin</fullName>
    </submittedName>
</protein>
<comment type="caution">
    <text evidence="6">The sequence shown here is derived from an EMBL/GenBank/DDBJ whole genome shotgun (WGS) entry which is preliminary data.</text>
</comment>
<keyword evidence="2" id="KW-0186">Copper</keyword>
<dbReference type="InterPro" id="IPR000923">
    <property type="entry name" value="BlueCu_1"/>
</dbReference>
<evidence type="ECO:0000256" key="1">
    <source>
        <dbReference type="ARBA" id="ARBA00022723"/>
    </source>
</evidence>
<feature type="chain" id="PRO_5040336402" evidence="4">
    <location>
        <begin position="19"/>
        <end position="215"/>
    </location>
</feature>
<dbReference type="Gene3D" id="2.60.40.420">
    <property type="entry name" value="Cupredoxins - blue copper proteins"/>
    <property type="match status" value="1"/>
</dbReference>